<dbReference type="EC" id="3.1.3.27" evidence="2"/>
<feature type="transmembrane region" description="Helical" evidence="1">
    <location>
        <begin position="49"/>
        <end position="68"/>
    </location>
</feature>
<comment type="caution">
    <text evidence="2">The sequence shown here is derived from an EMBL/GenBank/DDBJ whole genome shotgun (WGS) entry which is preliminary data.</text>
</comment>
<proteinExistence type="predicted"/>
<keyword evidence="2" id="KW-0378">Hydrolase</keyword>
<evidence type="ECO:0000313" key="3">
    <source>
        <dbReference type="Proteomes" id="UP001237737"/>
    </source>
</evidence>
<dbReference type="Proteomes" id="UP001237737">
    <property type="component" value="Unassembled WGS sequence"/>
</dbReference>
<gene>
    <name evidence="2" type="ORF">J2T07_003214</name>
</gene>
<dbReference type="EMBL" id="JAUSSK010000004">
    <property type="protein sequence ID" value="MDQ0011008.1"/>
    <property type="molecule type" value="Genomic_DNA"/>
</dbReference>
<organism evidence="2 3">
    <name type="scientific">Luteibacter jiangsuensis</name>
    <dbReference type="NCBI Taxonomy" id="637577"/>
    <lineage>
        <taxon>Bacteria</taxon>
        <taxon>Pseudomonadati</taxon>
        <taxon>Pseudomonadota</taxon>
        <taxon>Gammaproteobacteria</taxon>
        <taxon>Lysobacterales</taxon>
        <taxon>Rhodanobacteraceae</taxon>
        <taxon>Luteibacter</taxon>
    </lineage>
</organism>
<dbReference type="SUPFAM" id="SSF56784">
    <property type="entry name" value="HAD-like"/>
    <property type="match status" value="1"/>
</dbReference>
<protein>
    <submittedName>
        <fullName evidence="2">Phosphatidylglycerophosphatase C</fullName>
        <ecNumber evidence="2">3.1.3.27</ecNumber>
    </submittedName>
</protein>
<dbReference type="InterPro" id="IPR036412">
    <property type="entry name" value="HAD-like_sf"/>
</dbReference>
<reference evidence="2 3" key="1">
    <citation type="submission" date="2023-07" db="EMBL/GenBank/DDBJ databases">
        <title>Sorghum-associated microbial communities from plants grown in Nebraska, USA.</title>
        <authorList>
            <person name="Schachtman D."/>
        </authorList>
    </citation>
    <scope>NUCLEOTIDE SEQUENCE [LARGE SCALE GENOMIC DNA]</scope>
    <source>
        <strain evidence="2 3">CC60</strain>
    </source>
</reference>
<dbReference type="InterPro" id="IPR023214">
    <property type="entry name" value="HAD_sf"/>
</dbReference>
<keyword evidence="1" id="KW-0472">Membrane</keyword>
<dbReference type="GO" id="GO:0008962">
    <property type="term" value="F:phosphatidylglycerophosphatase activity"/>
    <property type="evidence" value="ECO:0007669"/>
    <property type="project" value="UniProtKB-EC"/>
</dbReference>
<keyword evidence="1" id="KW-0812">Transmembrane</keyword>
<evidence type="ECO:0000313" key="2">
    <source>
        <dbReference type="EMBL" id="MDQ0011008.1"/>
    </source>
</evidence>
<dbReference type="Pfam" id="PF12710">
    <property type="entry name" value="HAD"/>
    <property type="match status" value="1"/>
</dbReference>
<sequence length="235" mass="26230">MDQGIATAVADDTAADARRVVLFDFDGVIVRHQTLEMFFRERLSGAGRWRLLLALPIVPLVPLLIGSVRGNRFLGRVFLRVTTFGRREASYRRMIDAYARTYARRPGVFFRDAVATLRRHVDAGDRVIVVSGNDRQMVEAILDEVNLGGHELVASQTRGGLFGMRFIRHNVDGAKVRALEREGIPRPWSIAYGDSLSDLPLLKAADSAKLVNPTPKTAKKAGRALGDKLEILYWF</sequence>
<keyword evidence="3" id="KW-1185">Reference proteome</keyword>
<dbReference type="Gene3D" id="3.40.50.1000">
    <property type="entry name" value="HAD superfamily/HAD-like"/>
    <property type="match status" value="1"/>
</dbReference>
<accession>A0ABT9T159</accession>
<name>A0ABT9T159_9GAMM</name>
<keyword evidence="1" id="KW-1133">Transmembrane helix</keyword>
<dbReference type="RefSeq" id="WP_306851147.1">
    <property type="nucleotide sequence ID" value="NZ_JAUSSK010000004.1"/>
</dbReference>
<evidence type="ECO:0000256" key="1">
    <source>
        <dbReference type="SAM" id="Phobius"/>
    </source>
</evidence>